<dbReference type="Proteomes" id="UP000287166">
    <property type="component" value="Unassembled WGS sequence"/>
</dbReference>
<dbReference type="RefSeq" id="XP_027617040.1">
    <property type="nucleotide sequence ID" value="XM_027761239.1"/>
</dbReference>
<sequence length="148" mass="15715">MGLLVARWTRNPDTHTQPTEPNGGGPRPPEQNGSDRHTVATSSSTSDREGEAPSLYPLIHARATARGHVIVDVDTVTDTHPPLSALSPLRIPRRHAPWRIRSACPPRGTHGRVEEGSSGGDVAHIEHRSGGPGSDAARLLSPTLAGCR</sequence>
<gene>
    <name evidence="2" type="ORF">SCP_0900040</name>
</gene>
<feature type="region of interest" description="Disordered" evidence="1">
    <location>
        <begin position="1"/>
        <end position="57"/>
    </location>
</feature>
<evidence type="ECO:0000256" key="1">
    <source>
        <dbReference type="SAM" id="MobiDB-lite"/>
    </source>
</evidence>
<evidence type="ECO:0000313" key="2">
    <source>
        <dbReference type="EMBL" id="GBE86127.1"/>
    </source>
</evidence>
<keyword evidence="3" id="KW-1185">Reference proteome</keyword>
<dbReference type="AlphaFoldDB" id="A0A401GV62"/>
<organism evidence="2 3">
    <name type="scientific">Sparassis crispa</name>
    <dbReference type="NCBI Taxonomy" id="139825"/>
    <lineage>
        <taxon>Eukaryota</taxon>
        <taxon>Fungi</taxon>
        <taxon>Dikarya</taxon>
        <taxon>Basidiomycota</taxon>
        <taxon>Agaricomycotina</taxon>
        <taxon>Agaricomycetes</taxon>
        <taxon>Polyporales</taxon>
        <taxon>Sparassidaceae</taxon>
        <taxon>Sparassis</taxon>
    </lineage>
</organism>
<dbReference type="GeneID" id="38783044"/>
<feature type="region of interest" description="Disordered" evidence="1">
    <location>
        <begin position="127"/>
        <end position="148"/>
    </location>
</feature>
<proteinExistence type="predicted"/>
<evidence type="ECO:0000313" key="3">
    <source>
        <dbReference type="Proteomes" id="UP000287166"/>
    </source>
</evidence>
<dbReference type="InParanoid" id="A0A401GV62"/>
<comment type="caution">
    <text evidence="2">The sequence shown here is derived from an EMBL/GenBank/DDBJ whole genome shotgun (WGS) entry which is preliminary data.</text>
</comment>
<dbReference type="EMBL" id="BFAD01000009">
    <property type="protein sequence ID" value="GBE86127.1"/>
    <property type="molecule type" value="Genomic_DNA"/>
</dbReference>
<reference evidence="2 3" key="1">
    <citation type="journal article" date="2018" name="Sci. Rep.">
        <title>Genome sequence of the cauliflower mushroom Sparassis crispa (Hanabiratake) and its association with beneficial usage.</title>
        <authorList>
            <person name="Kiyama R."/>
            <person name="Furutani Y."/>
            <person name="Kawaguchi K."/>
            <person name="Nakanishi T."/>
        </authorList>
    </citation>
    <scope>NUCLEOTIDE SEQUENCE [LARGE SCALE GENOMIC DNA]</scope>
</reference>
<accession>A0A401GV62</accession>
<protein>
    <submittedName>
        <fullName evidence="2">Uncharacterized protein</fullName>
    </submittedName>
</protein>
<name>A0A401GV62_9APHY</name>